<dbReference type="Proteomes" id="UP000825935">
    <property type="component" value="Chromosome 4"/>
</dbReference>
<gene>
    <name evidence="3" type="ORF">KP509_04G021300</name>
</gene>
<dbReference type="FunFam" id="3.10.20.90:FF:000058">
    <property type="entry name" value="Octicosapeptide/phox/Bem1p domain kinase superfamily protein"/>
    <property type="match status" value="1"/>
</dbReference>
<proteinExistence type="predicted"/>
<feature type="region of interest" description="Disordered" evidence="1">
    <location>
        <begin position="388"/>
        <end position="410"/>
    </location>
</feature>
<evidence type="ECO:0000313" key="3">
    <source>
        <dbReference type="EMBL" id="KAH7438577.1"/>
    </source>
</evidence>
<comment type="caution">
    <text evidence="3">The sequence shown here is derived from an EMBL/GenBank/DDBJ whole genome shotgun (WGS) entry which is preliminary data.</text>
</comment>
<dbReference type="SUPFAM" id="SSF54277">
    <property type="entry name" value="CAD &amp; PB1 domains"/>
    <property type="match status" value="1"/>
</dbReference>
<dbReference type="Gene3D" id="3.10.20.90">
    <property type="entry name" value="Phosphatidylinositol 3-kinase Catalytic Subunit, Chain A, domain 1"/>
    <property type="match status" value="1"/>
</dbReference>
<dbReference type="EMBL" id="CM035409">
    <property type="protein sequence ID" value="KAH7438577.1"/>
    <property type="molecule type" value="Genomic_DNA"/>
</dbReference>
<accession>A0A8T2UR00</accession>
<dbReference type="Pfam" id="PF00564">
    <property type="entry name" value="PB1"/>
    <property type="match status" value="1"/>
</dbReference>
<evidence type="ECO:0000313" key="4">
    <source>
        <dbReference type="Proteomes" id="UP000825935"/>
    </source>
</evidence>
<dbReference type="CDD" id="cd06410">
    <property type="entry name" value="PB1_UP2"/>
    <property type="match status" value="1"/>
</dbReference>
<name>A0A8T2UR00_CERRI</name>
<keyword evidence="4" id="KW-1185">Reference proteome</keyword>
<dbReference type="SMART" id="SM00666">
    <property type="entry name" value="PB1"/>
    <property type="match status" value="1"/>
</dbReference>
<dbReference type="AlphaFoldDB" id="A0A8T2UR00"/>
<evidence type="ECO:0000259" key="2">
    <source>
        <dbReference type="PROSITE" id="PS51745"/>
    </source>
</evidence>
<feature type="compositionally biased region" description="Basic and acidic residues" evidence="1">
    <location>
        <begin position="391"/>
        <end position="403"/>
    </location>
</feature>
<reference evidence="3" key="1">
    <citation type="submission" date="2021-08" db="EMBL/GenBank/DDBJ databases">
        <title>WGS assembly of Ceratopteris richardii.</title>
        <authorList>
            <person name="Marchant D.B."/>
            <person name="Chen G."/>
            <person name="Jenkins J."/>
            <person name="Shu S."/>
            <person name="Leebens-Mack J."/>
            <person name="Grimwood J."/>
            <person name="Schmutz J."/>
            <person name="Soltis P."/>
            <person name="Soltis D."/>
            <person name="Chen Z.-H."/>
        </authorList>
    </citation>
    <scope>NUCLEOTIDE SEQUENCE</scope>
    <source>
        <strain evidence="3">Whitten #5841</strain>
        <tissue evidence="3">Leaf</tissue>
    </source>
</reference>
<dbReference type="OrthoDB" id="1914296at2759"/>
<protein>
    <recommendedName>
        <fullName evidence="2">PB1 domain-containing protein</fullName>
    </recommendedName>
</protein>
<dbReference type="InterPro" id="IPR000270">
    <property type="entry name" value="PB1_dom"/>
</dbReference>
<dbReference type="PROSITE" id="PS51745">
    <property type="entry name" value="PB1"/>
    <property type="match status" value="1"/>
</dbReference>
<dbReference type="InterPro" id="IPR053793">
    <property type="entry name" value="PB1-like"/>
</dbReference>
<dbReference type="EMBL" id="CM035409">
    <property type="protein sequence ID" value="KAH7438576.1"/>
    <property type="molecule type" value="Genomic_DNA"/>
</dbReference>
<dbReference type="PANTHER" id="PTHR31066:SF85">
    <property type="entry name" value="OS02G0809100 PROTEIN"/>
    <property type="match status" value="1"/>
</dbReference>
<feature type="domain" description="PB1" evidence="2">
    <location>
        <begin position="23"/>
        <end position="124"/>
    </location>
</feature>
<organism evidence="3 4">
    <name type="scientific">Ceratopteris richardii</name>
    <name type="common">Triangle waterfern</name>
    <dbReference type="NCBI Taxonomy" id="49495"/>
    <lineage>
        <taxon>Eukaryota</taxon>
        <taxon>Viridiplantae</taxon>
        <taxon>Streptophyta</taxon>
        <taxon>Embryophyta</taxon>
        <taxon>Tracheophyta</taxon>
        <taxon>Polypodiopsida</taxon>
        <taxon>Polypodiidae</taxon>
        <taxon>Polypodiales</taxon>
        <taxon>Pteridineae</taxon>
        <taxon>Pteridaceae</taxon>
        <taxon>Parkerioideae</taxon>
        <taxon>Ceratopteris</taxon>
    </lineage>
</organism>
<sequence length="649" mass="71959">MSCAGSDEHLLTASVKAADDSARMKFLCSHGGKILLKPDGQLRYVGGDTRLVSFSKNVTFPDLSRKLEKMFGPNLSIKYQLPSEDLDTLISVTSDDDVENMIDEYKKNELRDGTSRLRAFLFQKNGPLRDTSRCTCQSVDLSFKGACERKSSDTVCYSQADAGDCHFDTSAVFPMADDVSGFESSCPIHGCRYHHVGSDNQVYPRHSNEDRGFVTKSGGPIALAAAHRGECSCCRSSSKQIESDGRSPALIASSLGSLVSNYNQSSIDRVKCWEEGPFANIKGDEKCQSNAHSEGYHYSQHDVLNGVSMVRVSSKDKIASGFTDVTAVDTLTRHQSMVWPDFHADIIEDSRYDGRVQGNPRHYKPPDSHWVTTEMQRAPQLGPIHGMTAGSRRESGESDEALHKAHPGADNIPKVHSILLTSEASHPVKVPDMYRHEELIVKHPLRHGEYDTAVPYCDHFHHHGRGHSQQVHWQPNDPLEQQAHPITSPDLLRVVHNNHGMQRHGQSMEYHPLPTVHHNHIMCTSSNMRTVPQSDAPSVRLPSPMYRQSVSGGALRIDLPSPRRGQVSNNGSLFTLRQGHRASQKHDISYLPSSKAQHSSGLPTDQVFANAMEQHVSYDQNVTQTHFNEKGSLANFESPAQYLDKDGSV</sequence>
<evidence type="ECO:0000256" key="1">
    <source>
        <dbReference type="SAM" id="MobiDB-lite"/>
    </source>
</evidence>
<dbReference type="InterPro" id="IPR053198">
    <property type="entry name" value="Gynoecium_Dev_Regulator"/>
</dbReference>
<dbReference type="PANTHER" id="PTHR31066">
    <property type="entry name" value="OS05G0427100 PROTEIN-RELATED"/>
    <property type="match status" value="1"/>
</dbReference>